<protein>
    <recommendedName>
        <fullName evidence="1">C2 domain-containing protein</fullName>
    </recommendedName>
</protein>
<dbReference type="SUPFAM" id="SSF49562">
    <property type="entry name" value="C2 domain (Calcium/lipid-binding domain, CaLB)"/>
    <property type="match status" value="2"/>
</dbReference>
<dbReference type="PANTHER" id="PTHR46129:SF2">
    <property type="entry name" value="SYNAPTOTAGMIN 14, ISOFORM D"/>
    <property type="match status" value="1"/>
</dbReference>
<evidence type="ECO:0000313" key="2">
    <source>
        <dbReference type="EnsemblMetazoa" id="ASTEI01040-PA"/>
    </source>
</evidence>
<reference evidence="3" key="1">
    <citation type="journal article" date="2014" name="Genome Biol.">
        <title>Genome analysis of a major urban malaria vector mosquito, Anopheles stephensi.</title>
        <authorList>
            <person name="Jiang X."/>
            <person name="Peery A."/>
            <person name="Hall A.B."/>
            <person name="Sharma A."/>
            <person name="Chen X.G."/>
            <person name="Waterhouse R.M."/>
            <person name="Komissarov A."/>
            <person name="Riehle M.M."/>
            <person name="Shouche Y."/>
            <person name="Sharakhova M.V."/>
            <person name="Lawson D."/>
            <person name="Pakpour N."/>
            <person name="Arensburger P."/>
            <person name="Davidson V.L."/>
            <person name="Eiglmeier K."/>
            <person name="Emrich S."/>
            <person name="George P."/>
            <person name="Kennedy R.C."/>
            <person name="Mane S.P."/>
            <person name="Maslen G."/>
            <person name="Oringanje C."/>
            <person name="Qi Y."/>
            <person name="Settlage R."/>
            <person name="Tojo M."/>
            <person name="Tubio J.M."/>
            <person name="Unger M.F."/>
            <person name="Wang B."/>
            <person name="Vernick K.D."/>
            <person name="Ribeiro J.M."/>
            <person name="James A.A."/>
            <person name="Michel K."/>
            <person name="Riehle M.A."/>
            <person name="Luckhart S."/>
            <person name="Sharakhov I.V."/>
            <person name="Tu Z."/>
        </authorList>
    </citation>
    <scope>NUCLEOTIDE SEQUENCE [LARGE SCALE GENOMIC DNA]</scope>
    <source>
        <strain evidence="3">Indian</strain>
    </source>
</reference>
<dbReference type="CDD" id="cd08408">
    <property type="entry name" value="C2B_Synaptotagmin-14_16"/>
    <property type="match status" value="1"/>
</dbReference>
<dbReference type="VEuPathDB" id="VectorBase:ASTEI01040"/>
<dbReference type="Proteomes" id="UP000076408">
    <property type="component" value="Unassembled WGS sequence"/>
</dbReference>
<proteinExistence type="predicted"/>
<reference evidence="2" key="2">
    <citation type="submission" date="2020-05" db="UniProtKB">
        <authorList>
            <consortium name="EnsemblMetazoa"/>
        </authorList>
    </citation>
    <scope>IDENTIFICATION</scope>
    <source>
        <strain evidence="2">Indian</strain>
    </source>
</reference>
<dbReference type="PANTHER" id="PTHR46129">
    <property type="entry name" value="SYNAPTOTAGMIN 14, ISOFORM D"/>
    <property type="match status" value="1"/>
</dbReference>
<dbReference type="Gene3D" id="2.60.40.150">
    <property type="entry name" value="C2 domain"/>
    <property type="match status" value="2"/>
</dbReference>
<dbReference type="InterPro" id="IPR000008">
    <property type="entry name" value="C2_dom"/>
</dbReference>
<dbReference type="OMA" id="SCYHANE"/>
<dbReference type="FunFam" id="2.60.40.150:FF:000231">
    <property type="entry name" value="Predicted protein"/>
    <property type="match status" value="1"/>
</dbReference>
<dbReference type="VEuPathDB" id="VectorBase:ASTE010599"/>
<dbReference type="InterPro" id="IPR035892">
    <property type="entry name" value="C2_domain_sf"/>
</dbReference>
<dbReference type="AlphaFoldDB" id="A0A182XXV4"/>
<accession>A0A182XXV4</accession>
<organism evidence="2 3">
    <name type="scientific">Anopheles stephensi</name>
    <name type="common">Indo-Pakistan malaria mosquito</name>
    <dbReference type="NCBI Taxonomy" id="30069"/>
    <lineage>
        <taxon>Eukaryota</taxon>
        <taxon>Metazoa</taxon>
        <taxon>Ecdysozoa</taxon>
        <taxon>Arthropoda</taxon>
        <taxon>Hexapoda</taxon>
        <taxon>Insecta</taxon>
        <taxon>Pterygota</taxon>
        <taxon>Neoptera</taxon>
        <taxon>Endopterygota</taxon>
        <taxon>Diptera</taxon>
        <taxon>Nematocera</taxon>
        <taxon>Culicoidea</taxon>
        <taxon>Culicidae</taxon>
        <taxon>Anophelinae</taxon>
        <taxon>Anopheles</taxon>
    </lineage>
</organism>
<keyword evidence="3" id="KW-1185">Reference proteome</keyword>
<dbReference type="InterPro" id="IPR043541">
    <property type="entry name" value="SYT14/14L/16"/>
</dbReference>
<name>A0A182XXV4_ANOST</name>
<dbReference type="SMART" id="SM00239">
    <property type="entry name" value="C2"/>
    <property type="match status" value="2"/>
</dbReference>
<dbReference type="PROSITE" id="PS50004">
    <property type="entry name" value="C2"/>
    <property type="match status" value="2"/>
</dbReference>
<feature type="domain" description="C2" evidence="1">
    <location>
        <begin position="535"/>
        <end position="674"/>
    </location>
</feature>
<evidence type="ECO:0000259" key="1">
    <source>
        <dbReference type="PROSITE" id="PS50004"/>
    </source>
</evidence>
<dbReference type="VEuPathDB" id="VectorBase:ASTEI20_044647"/>
<dbReference type="GO" id="GO:0005543">
    <property type="term" value="F:phospholipid binding"/>
    <property type="evidence" value="ECO:0007669"/>
    <property type="project" value="TreeGrafter"/>
</dbReference>
<dbReference type="EnsemblMetazoa" id="ASTEI01040-RA">
    <property type="protein sequence ID" value="ASTEI01040-PA"/>
    <property type="gene ID" value="ASTEI01040"/>
</dbReference>
<dbReference type="CDD" id="cd08389">
    <property type="entry name" value="C2A_Synaptotagmin-14_16"/>
    <property type="match status" value="1"/>
</dbReference>
<dbReference type="STRING" id="30069.A0A182XXV4"/>
<feature type="domain" description="C2" evidence="1">
    <location>
        <begin position="358"/>
        <end position="478"/>
    </location>
</feature>
<evidence type="ECO:0000313" key="3">
    <source>
        <dbReference type="Proteomes" id="UP000076408"/>
    </source>
</evidence>
<sequence>MVQFMESGGDNQLTDMNGMNIADRLQAHMELTTFFGLALGFVALILVLFLYVNKIRCFGAAPPFIPFDEHLISEKTFHRIRNRFAYDGNNSSDSEDDTLRRLKLEPCGDSYTSSISCYHANENVLDHGPHFTSFNKILSGCKPVHSSRDPLAMAEGGKIGMPHSSNDCSSGSSNEMNLDYGGTRLSLDAHVSNDRLAAGSSCGGGNSPLESCLTGSMDLKHKGEPLLPAELTKECDERDLASRKKPTKLATNNRSDVAGGVGICFDTDLPGANIDRTNLKCKPHGEEPAPTTAVVGFEQASLPQQDSLDDVLSLNNDCILVFSHEPLYDTSDLKSLKSDGETGTTAGFDGGPTTTAGSNGTLEISLLYDAPMRKMTVHVLQARGIASRGDKGQLTHTQVRLLMLPAKRQKHKTKIRSGENPQFMESFLLHRVNPEEVNSMGLRIRVYGCERMRRERLIGETIVSFANIDLELETNLWLPLESRTSNSQDTASTSDLLSIARSDSAGSTTSMQHGGVPELLLGLGYNGITGRLTVEVSEMKVPSTLVEWQQVFQEFNQIVKGSHFRNHSLPKVPDTYVKLCLVSSMGQEIARAKTSTRRGQSNPLFKETFIFQVAMFQLNDVTLIVSVYAKRNMKRNEMVGWFSMGLNSSGPEEMIHWNEMRDSSSRSELITRWHVLVDS</sequence>
<dbReference type="Pfam" id="PF00168">
    <property type="entry name" value="C2"/>
    <property type="match status" value="2"/>
</dbReference>